<dbReference type="Gene3D" id="3.40.50.720">
    <property type="entry name" value="NAD(P)-binding Rossmann-like Domain"/>
    <property type="match status" value="1"/>
</dbReference>
<dbReference type="PANTHER" id="PTHR32487:SF12">
    <property type="entry name" value="3-OXO-DELTA(4,5)-STEROID 5-BETA-REDUCTASE"/>
    <property type="match status" value="1"/>
</dbReference>
<dbReference type="CDD" id="cd08948">
    <property type="entry name" value="5beta-POR_like_SDR_a"/>
    <property type="match status" value="1"/>
</dbReference>
<feature type="compositionally biased region" description="Basic and acidic residues" evidence="1">
    <location>
        <begin position="541"/>
        <end position="555"/>
    </location>
</feature>
<dbReference type="AlphaFoldDB" id="A0A427AT90"/>
<gene>
    <name evidence="3" type="ORF">B296_00022521</name>
</gene>
<feature type="compositionally biased region" description="Acidic residues" evidence="1">
    <location>
        <begin position="605"/>
        <end position="616"/>
    </location>
</feature>
<dbReference type="Proteomes" id="UP000287651">
    <property type="component" value="Unassembled WGS sequence"/>
</dbReference>
<evidence type="ECO:0000313" key="3">
    <source>
        <dbReference type="EMBL" id="RRT79450.1"/>
    </source>
</evidence>
<accession>A0A427AT90</accession>
<name>A0A427AT90_ENSVE</name>
<evidence type="ECO:0000256" key="1">
    <source>
        <dbReference type="SAM" id="MobiDB-lite"/>
    </source>
</evidence>
<feature type="compositionally biased region" description="Basic and acidic residues" evidence="1">
    <location>
        <begin position="595"/>
        <end position="604"/>
    </location>
</feature>
<sequence length="703" mass="76739">MMRMSSTAAAAASGGGGVHGDGSAANVALVAGATGLVGRELVTALLLSACSGEWKLVYGVARFPPETDGDGDRHGDRYRFVACNMLDRDETMAKLGPLRDRVTHVFWVTWASQFPLNSQECCDQNGAMISNALDALLLPSPGGTFRHLALQTGTKHYTPLVAGGCRAGCYDEDSPRAVGGDVRNFYYVLEDQLEERLRGRRISWSVHRPGLLLGASRRSYFNLVGSLCVYASLCRHLGLPFLFYGNRLCWEEPYLDASDARLVAQQHIWWATSSPEGRQGEAFNAINGTAFTWKEVWPLLAAKFGMLPPALAGKGNSGGGDVDTNLEHLVSERATYVEVMGAMGGAWEEIVEKEGLRPTRMEDLANWGFLDALFRLPIKILASSAKARRLGFTAIYRTQESLLYWDGEEELIDLAVVKKSCNPVILAIVIVPLHATRKTMRRGRGDESRTTQQRHQTRMGEWGVALEPTTQAFPFFLRRKKHRGGRPGHRATSDAAGSVALLRCEGRGRRLGLGALVALGEETESVDLPDEIGDAGPAAEAEAHHEHPPHHEGVHHVHRPKGQRQRGRYLSCGWCSVGEHMRQGRNNVDCEADEESPHRGVDGTEEREDDGQEPDGDDHRETGDGAQANAPGVVHPDHLLPDEVKGGAGEAEGDELVDQHEDDSGVPPSRLGQQREGVGVSQKLVAEGPVHGGRRRQRQCEDV</sequence>
<evidence type="ECO:0000313" key="4">
    <source>
        <dbReference type="Proteomes" id="UP000287651"/>
    </source>
</evidence>
<reference evidence="3 4" key="1">
    <citation type="journal article" date="2014" name="Agronomy (Basel)">
        <title>A Draft Genome Sequence for Ensete ventricosum, the Drought-Tolerant Tree Against Hunger.</title>
        <authorList>
            <person name="Harrison J."/>
            <person name="Moore K.A."/>
            <person name="Paszkiewicz K."/>
            <person name="Jones T."/>
            <person name="Grant M."/>
            <person name="Ambacheew D."/>
            <person name="Muzemil S."/>
            <person name="Studholme D.J."/>
        </authorList>
    </citation>
    <scope>NUCLEOTIDE SEQUENCE [LARGE SCALE GENOMIC DNA]</scope>
</reference>
<dbReference type="InterPro" id="IPR036291">
    <property type="entry name" value="NAD(P)-bd_dom_sf"/>
</dbReference>
<organism evidence="3 4">
    <name type="scientific">Ensete ventricosum</name>
    <name type="common">Abyssinian banana</name>
    <name type="synonym">Musa ensete</name>
    <dbReference type="NCBI Taxonomy" id="4639"/>
    <lineage>
        <taxon>Eukaryota</taxon>
        <taxon>Viridiplantae</taxon>
        <taxon>Streptophyta</taxon>
        <taxon>Embryophyta</taxon>
        <taxon>Tracheophyta</taxon>
        <taxon>Spermatophyta</taxon>
        <taxon>Magnoliopsida</taxon>
        <taxon>Liliopsida</taxon>
        <taxon>Zingiberales</taxon>
        <taxon>Musaceae</taxon>
        <taxon>Ensete</taxon>
    </lineage>
</organism>
<evidence type="ECO:0000259" key="2">
    <source>
        <dbReference type="Pfam" id="PF22917"/>
    </source>
</evidence>
<feature type="region of interest" description="Disordered" evidence="1">
    <location>
        <begin position="586"/>
        <end position="703"/>
    </location>
</feature>
<feature type="region of interest" description="Disordered" evidence="1">
    <location>
        <begin position="526"/>
        <end position="563"/>
    </location>
</feature>
<feature type="domain" description="PRISE-like Rossmann-fold" evidence="2">
    <location>
        <begin position="90"/>
        <end position="311"/>
    </location>
</feature>
<feature type="compositionally biased region" description="Basic and acidic residues" evidence="1">
    <location>
        <begin position="635"/>
        <end position="645"/>
    </location>
</feature>
<dbReference type="PANTHER" id="PTHR32487">
    <property type="entry name" value="3-OXO-DELTA(4,5)-STEROID 5-BETA-REDUCTASE"/>
    <property type="match status" value="1"/>
</dbReference>
<dbReference type="GO" id="GO:0016627">
    <property type="term" value="F:oxidoreductase activity, acting on the CH-CH group of donors"/>
    <property type="evidence" value="ECO:0007669"/>
    <property type="project" value="UniProtKB-ARBA"/>
</dbReference>
<comment type="caution">
    <text evidence="3">The sequence shown here is derived from an EMBL/GenBank/DDBJ whole genome shotgun (WGS) entry which is preliminary data.</text>
</comment>
<proteinExistence type="predicted"/>
<dbReference type="EMBL" id="AMZH03001397">
    <property type="protein sequence ID" value="RRT79450.1"/>
    <property type="molecule type" value="Genomic_DNA"/>
</dbReference>
<dbReference type="Pfam" id="PF22917">
    <property type="entry name" value="PRISE"/>
    <property type="match status" value="1"/>
</dbReference>
<dbReference type="InterPro" id="IPR055222">
    <property type="entry name" value="PRISE-like_Rossmann-fold"/>
</dbReference>
<protein>
    <recommendedName>
        <fullName evidence="2">PRISE-like Rossmann-fold domain-containing protein</fullName>
    </recommendedName>
</protein>
<dbReference type="SUPFAM" id="SSF51735">
    <property type="entry name" value="NAD(P)-binding Rossmann-fold domains"/>
    <property type="match status" value="1"/>
</dbReference>